<keyword evidence="2" id="KW-0472">Membrane</keyword>
<dbReference type="STRING" id="441112.SAMN04488094_103210"/>
<dbReference type="PANTHER" id="PTHR34220">
    <property type="entry name" value="SENSOR HISTIDINE KINASE YPDA"/>
    <property type="match status" value="1"/>
</dbReference>
<dbReference type="AlphaFoldDB" id="A0A1I1HV87"/>
<evidence type="ECO:0000313" key="4">
    <source>
        <dbReference type="EMBL" id="SFC24890.1"/>
    </source>
</evidence>
<gene>
    <name evidence="4" type="ORF">SAMN04488094_103210</name>
</gene>
<feature type="transmembrane region" description="Helical" evidence="2">
    <location>
        <begin position="43"/>
        <end position="65"/>
    </location>
</feature>
<evidence type="ECO:0000256" key="2">
    <source>
        <dbReference type="SAM" id="Phobius"/>
    </source>
</evidence>
<dbReference type="OrthoDB" id="2514702at2"/>
<protein>
    <submittedName>
        <fullName evidence="4">Histidine kinase</fullName>
    </submittedName>
</protein>
<sequence length="380" mass="42590">MSQVAPARARSLESDIAGEDRLGRAQSTGPEERRLDRESPDTFLRVNAATWAAIAVVTTLLRVVFYDKLETSFFLMLVLEPAGFTYTWLLHLIYRRFVGLPHRVVLVGVLACVLSLLGGFGQSFLADTVRDITDGPIRDGYGTPFMAAFFYVPVFLAWSIAYFWIGARSAARSESLRRSQAETTALRSELRFLQSQLDPHFLFNALNTIAAEIPDRPDTALEMTHAVASYLRIGLECDGNEVCRLRTELEHVKDFLRIQELRFEDHLSCQIDVTESACETLVPCFILQGFVENAIKHGSRDENGLLVVQVQADREGDVLAIEVTNRGSLYPLDKLGTGVGIENTRRRLEIAYAGRHDLEIRQQGPEVLVRLRLEGAPCFV</sequence>
<feature type="transmembrane region" description="Helical" evidence="2">
    <location>
        <begin position="71"/>
        <end position="92"/>
    </location>
</feature>
<evidence type="ECO:0000313" key="5">
    <source>
        <dbReference type="Proteomes" id="UP000198728"/>
    </source>
</evidence>
<name>A0A1I1HV87_9RHOB</name>
<feature type="region of interest" description="Disordered" evidence="1">
    <location>
        <begin position="1"/>
        <end position="38"/>
    </location>
</feature>
<feature type="domain" description="Signal transduction histidine kinase internal region" evidence="3">
    <location>
        <begin position="188"/>
        <end position="267"/>
    </location>
</feature>
<dbReference type="EMBL" id="FOLG01000003">
    <property type="protein sequence ID" value="SFC24890.1"/>
    <property type="molecule type" value="Genomic_DNA"/>
</dbReference>
<dbReference type="GO" id="GO:0016020">
    <property type="term" value="C:membrane"/>
    <property type="evidence" value="ECO:0007669"/>
    <property type="project" value="InterPro"/>
</dbReference>
<dbReference type="SUPFAM" id="SSF55874">
    <property type="entry name" value="ATPase domain of HSP90 chaperone/DNA topoisomerase II/histidine kinase"/>
    <property type="match status" value="1"/>
</dbReference>
<dbReference type="Pfam" id="PF06580">
    <property type="entry name" value="His_kinase"/>
    <property type="match status" value="1"/>
</dbReference>
<feature type="compositionally biased region" description="Basic and acidic residues" evidence="1">
    <location>
        <begin position="10"/>
        <end position="23"/>
    </location>
</feature>
<dbReference type="InterPro" id="IPR036890">
    <property type="entry name" value="HATPase_C_sf"/>
</dbReference>
<dbReference type="InterPro" id="IPR010559">
    <property type="entry name" value="Sig_transdc_His_kin_internal"/>
</dbReference>
<dbReference type="GO" id="GO:0000155">
    <property type="term" value="F:phosphorelay sensor kinase activity"/>
    <property type="evidence" value="ECO:0007669"/>
    <property type="project" value="InterPro"/>
</dbReference>
<organism evidence="4 5">
    <name type="scientific">Tropicimonas isoalkanivorans</name>
    <dbReference type="NCBI Taxonomy" id="441112"/>
    <lineage>
        <taxon>Bacteria</taxon>
        <taxon>Pseudomonadati</taxon>
        <taxon>Pseudomonadota</taxon>
        <taxon>Alphaproteobacteria</taxon>
        <taxon>Rhodobacterales</taxon>
        <taxon>Roseobacteraceae</taxon>
        <taxon>Tropicimonas</taxon>
    </lineage>
</organism>
<keyword evidence="2" id="KW-0812">Transmembrane</keyword>
<keyword evidence="2" id="KW-1133">Transmembrane helix</keyword>
<dbReference type="Proteomes" id="UP000198728">
    <property type="component" value="Unassembled WGS sequence"/>
</dbReference>
<feature type="transmembrane region" description="Helical" evidence="2">
    <location>
        <begin position="104"/>
        <end position="125"/>
    </location>
</feature>
<keyword evidence="4" id="KW-0808">Transferase</keyword>
<keyword evidence="5" id="KW-1185">Reference proteome</keyword>
<reference evidence="4 5" key="1">
    <citation type="submission" date="2016-10" db="EMBL/GenBank/DDBJ databases">
        <authorList>
            <person name="de Groot N.N."/>
        </authorList>
    </citation>
    <scope>NUCLEOTIDE SEQUENCE [LARGE SCALE GENOMIC DNA]</scope>
    <source>
        <strain evidence="4 5">DSM 19548</strain>
    </source>
</reference>
<dbReference type="Gene3D" id="3.30.565.10">
    <property type="entry name" value="Histidine kinase-like ATPase, C-terminal domain"/>
    <property type="match status" value="1"/>
</dbReference>
<keyword evidence="4" id="KW-0418">Kinase</keyword>
<dbReference type="InterPro" id="IPR050640">
    <property type="entry name" value="Bact_2-comp_sensor_kinase"/>
</dbReference>
<accession>A0A1I1HV87</accession>
<evidence type="ECO:0000256" key="1">
    <source>
        <dbReference type="SAM" id="MobiDB-lite"/>
    </source>
</evidence>
<proteinExistence type="predicted"/>
<evidence type="ECO:0000259" key="3">
    <source>
        <dbReference type="Pfam" id="PF06580"/>
    </source>
</evidence>
<feature type="transmembrane region" description="Helical" evidence="2">
    <location>
        <begin position="145"/>
        <end position="165"/>
    </location>
</feature>
<dbReference type="PANTHER" id="PTHR34220:SF7">
    <property type="entry name" value="SENSOR HISTIDINE KINASE YPDA"/>
    <property type="match status" value="1"/>
</dbReference>